<proteinExistence type="inferred from homology"/>
<dbReference type="InterPro" id="IPR036259">
    <property type="entry name" value="MFS_trans_sf"/>
</dbReference>
<evidence type="ECO:0000256" key="21">
    <source>
        <dbReference type="ARBA" id="ARBA00044985"/>
    </source>
</evidence>
<evidence type="ECO:0000256" key="19">
    <source>
        <dbReference type="ARBA" id="ARBA00044919"/>
    </source>
</evidence>
<comment type="catalytic activity">
    <reaction evidence="10">
        <text>L-alpha-aminoacyl-L-arginine(out) = L-alpha-aminoacyl-L-arginine(in)</text>
        <dbReference type="Rhea" id="RHEA:79367"/>
        <dbReference type="ChEBI" id="CHEBI:229968"/>
    </reaction>
</comment>
<keyword evidence="4 25" id="KW-0812">Transmembrane</keyword>
<evidence type="ECO:0000256" key="2">
    <source>
        <dbReference type="ARBA" id="ARBA00008335"/>
    </source>
</evidence>
<comment type="catalytic activity">
    <reaction evidence="9">
        <text>L-histidyl-glycine(out) = L-histidyl-glycine(in)</text>
        <dbReference type="Rhea" id="RHEA:79395"/>
        <dbReference type="ChEBI" id="CHEBI:229957"/>
    </reaction>
</comment>
<evidence type="ECO:0000256" key="4">
    <source>
        <dbReference type="ARBA" id="ARBA00022692"/>
    </source>
</evidence>
<comment type="catalytic activity">
    <reaction evidence="12">
        <text>L-lysyl-L-alpha-amino acid(out) = L-lysyl-L-alpha-amino acid(in)</text>
        <dbReference type="Rhea" id="RHEA:79387"/>
        <dbReference type="ChEBI" id="CHEBI:229965"/>
    </reaction>
</comment>
<feature type="transmembrane region" description="Helical" evidence="25">
    <location>
        <begin position="88"/>
        <end position="110"/>
    </location>
</feature>
<evidence type="ECO:0000256" key="14">
    <source>
        <dbReference type="ARBA" id="ARBA00044898"/>
    </source>
</evidence>
<evidence type="ECO:0000256" key="8">
    <source>
        <dbReference type="ARBA" id="ARBA00044876"/>
    </source>
</evidence>
<dbReference type="InterPro" id="IPR020846">
    <property type="entry name" value="MFS_dom"/>
</dbReference>
<evidence type="ECO:0000256" key="10">
    <source>
        <dbReference type="ARBA" id="ARBA00044881"/>
    </source>
</evidence>
<dbReference type="PROSITE" id="PS50850">
    <property type="entry name" value="MFS"/>
    <property type="match status" value="1"/>
</dbReference>
<comment type="function">
    <text evidence="23">Lysosomal dipeptide uniporter that selectively exports lysine, arginine or histidine-containing dipeptides with a net positive charge from the lysosome lumen into the cytosol. Could play a role in a specific type of protein O-glycosylation indirectly regulating macrophages migration and tissue invasion. Also essential for liver homeostasis.</text>
</comment>
<comment type="catalytic activity">
    <reaction evidence="18">
        <text>L-histidyl-L-alpha-amino acid(out) = L-histidyl-L-alpha-amino acid(in)</text>
        <dbReference type="Rhea" id="RHEA:79379"/>
        <dbReference type="ChEBI" id="CHEBI:229964"/>
    </reaction>
</comment>
<dbReference type="RefSeq" id="WP_028372557.1">
    <property type="nucleotide sequence ID" value="NZ_CAAAJD010000003.1"/>
</dbReference>
<comment type="catalytic activity">
    <reaction evidence="16">
        <text>L-lysyl-L-lysine(out) = L-lysyl-L-lysine(in)</text>
        <dbReference type="Rhea" id="RHEA:79403"/>
        <dbReference type="ChEBI" id="CHEBI:229956"/>
    </reaction>
</comment>
<feature type="domain" description="Major facilitator superfamily (MFS) profile" evidence="26">
    <location>
        <begin position="23"/>
        <end position="419"/>
    </location>
</feature>
<evidence type="ECO:0000256" key="25">
    <source>
        <dbReference type="SAM" id="Phobius"/>
    </source>
</evidence>
<comment type="catalytic activity">
    <reaction evidence="11">
        <text>L-alpha-aminoacyl-L-histidine(out) = L-alpha-aminoacyl-L-histidine(in)</text>
        <dbReference type="Rhea" id="RHEA:79375"/>
        <dbReference type="ChEBI" id="CHEBI:229967"/>
    </reaction>
</comment>
<dbReference type="SUPFAM" id="SSF103473">
    <property type="entry name" value="MFS general substrate transporter"/>
    <property type="match status" value="1"/>
</dbReference>
<evidence type="ECO:0000256" key="1">
    <source>
        <dbReference type="ARBA" id="ARBA00004155"/>
    </source>
</evidence>
<evidence type="ECO:0000256" key="13">
    <source>
        <dbReference type="ARBA" id="ARBA00044893"/>
    </source>
</evidence>
<evidence type="ECO:0000256" key="20">
    <source>
        <dbReference type="ARBA" id="ARBA00044924"/>
    </source>
</evidence>
<evidence type="ECO:0000256" key="12">
    <source>
        <dbReference type="ARBA" id="ARBA00044891"/>
    </source>
</evidence>
<feature type="transmembrane region" description="Helical" evidence="25">
    <location>
        <begin position="20"/>
        <end position="41"/>
    </location>
</feature>
<evidence type="ECO:0000256" key="16">
    <source>
        <dbReference type="ARBA" id="ARBA00044900"/>
    </source>
</evidence>
<evidence type="ECO:0000256" key="24">
    <source>
        <dbReference type="ARBA" id="ARBA00046376"/>
    </source>
</evidence>
<dbReference type="Gene3D" id="1.20.1250.20">
    <property type="entry name" value="MFS general substrate transporter like domains"/>
    <property type="match status" value="2"/>
</dbReference>
<feature type="transmembrane region" description="Helical" evidence="25">
    <location>
        <begin position="396"/>
        <end position="415"/>
    </location>
</feature>
<keyword evidence="28" id="KW-1185">Reference proteome</keyword>
<comment type="catalytic activity">
    <reaction evidence="15">
        <text>L-arginyl-L-alpha-amino acid(out) = L-arginyl-L-alpha-amino acid(in)</text>
        <dbReference type="Rhea" id="RHEA:79371"/>
        <dbReference type="ChEBI" id="CHEBI:84315"/>
    </reaction>
</comment>
<evidence type="ECO:0000256" key="9">
    <source>
        <dbReference type="ARBA" id="ARBA00044878"/>
    </source>
</evidence>
<comment type="catalytic activity">
    <reaction evidence="20">
        <text>L-lysyl-glycine(out) = L-lysyl-glycine(in)</text>
        <dbReference type="Rhea" id="RHEA:79407"/>
        <dbReference type="ChEBI" id="CHEBI:191202"/>
    </reaction>
</comment>
<dbReference type="InterPro" id="IPR052187">
    <property type="entry name" value="MFSD1"/>
</dbReference>
<feature type="transmembrane region" description="Helical" evidence="25">
    <location>
        <begin position="229"/>
        <end position="251"/>
    </location>
</feature>
<comment type="catalytic activity">
    <reaction evidence="13">
        <text>L-alpha-aminoacyl-L-lysine(out) = L-alpha-aminoacyl-L-lysine(in)</text>
        <dbReference type="Rhea" id="RHEA:79383"/>
        <dbReference type="ChEBI" id="CHEBI:229966"/>
    </reaction>
</comment>
<feature type="transmembrane region" description="Helical" evidence="25">
    <location>
        <begin position="355"/>
        <end position="376"/>
    </location>
</feature>
<evidence type="ECO:0000256" key="18">
    <source>
        <dbReference type="ARBA" id="ARBA00044912"/>
    </source>
</evidence>
<feature type="transmembrane region" description="Helical" evidence="25">
    <location>
        <begin position="61"/>
        <end position="81"/>
    </location>
</feature>
<dbReference type="STRING" id="45067.Llan_1406"/>
<sequence>MSESLAVKSELVFPRNSFMAWLVCLSAGLFFFYEFFQLNIFDVINQPLRVDFHLNAAQLSWMSSTYLWADLLFLLPAGIILDRCSTRLVILIAMVICVIGTIGFAITHSFALACFFHFLSGIGNAFCFLSCVVLVSHWFPPRRQALVIGSLVTMAFMGGMMAHTPFAHLNELYGWRASLFIDGIVGICLLLWIYLIVQDKPANTGEVKKSSQASAIPSFLQALGNRQNWLAGFYTCFLNLPIMVLCALWGATYLQVVHHLPEIAASNVVSLIFIGSIVGCPLVGWFSDNQGRRKPLMIIGAIATLITTIPLFMDIVLSQTVLSILFFALGFFTSTQVISYPLIAESNLSDNTGAATSIASVIIMGGAGVGQVLFGWLMQHHAGLITKNYTIADFQYAMWMFPLTALAALIAVLLTRETYCKR</sequence>
<evidence type="ECO:0000313" key="28">
    <source>
        <dbReference type="Proteomes" id="UP000054869"/>
    </source>
</evidence>
<evidence type="ECO:0000259" key="26">
    <source>
        <dbReference type="PROSITE" id="PS50850"/>
    </source>
</evidence>
<feature type="transmembrane region" description="Helical" evidence="25">
    <location>
        <begin position="296"/>
        <end position="317"/>
    </location>
</feature>
<accession>A0A0W0VQ81</accession>
<feature type="transmembrane region" description="Helical" evidence="25">
    <location>
        <begin position="146"/>
        <end position="167"/>
    </location>
</feature>
<evidence type="ECO:0000256" key="6">
    <source>
        <dbReference type="ARBA" id="ARBA00023136"/>
    </source>
</evidence>
<dbReference type="Pfam" id="PF07690">
    <property type="entry name" value="MFS_1"/>
    <property type="match status" value="1"/>
</dbReference>
<evidence type="ECO:0000256" key="3">
    <source>
        <dbReference type="ARBA" id="ARBA00022448"/>
    </source>
</evidence>
<feature type="transmembrane region" description="Helical" evidence="25">
    <location>
        <begin position="323"/>
        <end position="343"/>
    </location>
</feature>
<dbReference type="PANTHER" id="PTHR23512">
    <property type="entry name" value="MAJOR FACILITATOR SUPERFAMILY DOMAIN-CONTAINING PROTEIN 1"/>
    <property type="match status" value="1"/>
</dbReference>
<dbReference type="AlphaFoldDB" id="A0A0W0VQ81"/>
<gene>
    <name evidence="27" type="ORF">Llan_1406</name>
</gene>
<evidence type="ECO:0000256" key="7">
    <source>
        <dbReference type="ARBA" id="ARBA00023228"/>
    </source>
</evidence>
<evidence type="ECO:0000256" key="5">
    <source>
        <dbReference type="ARBA" id="ARBA00022989"/>
    </source>
</evidence>
<reference evidence="27 28" key="1">
    <citation type="submission" date="2015-11" db="EMBL/GenBank/DDBJ databases">
        <title>Genomic analysis of 38 Legionella species identifies large and diverse effector repertoires.</title>
        <authorList>
            <person name="Burstein D."/>
            <person name="Amaro F."/>
            <person name="Zusman T."/>
            <person name="Lifshitz Z."/>
            <person name="Cohen O."/>
            <person name="Gilbert J.A."/>
            <person name="Pupko T."/>
            <person name="Shuman H.A."/>
            <person name="Segal G."/>
        </authorList>
    </citation>
    <scope>NUCLEOTIDE SEQUENCE [LARGE SCALE GENOMIC DNA]</scope>
    <source>
        <strain evidence="27 28">ATCC 49751</strain>
    </source>
</reference>
<evidence type="ECO:0000256" key="23">
    <source>
        <dbReference type="ARBA" id="ARBA00045709"/>
    </source>
</evidence>
<comment type="catalytic activity">
    <reaction evidence="14">
        <text>L-aspartyl-L-lysine(out) = L-aspartyl-L-lysine(in)</text>
        <dbReference type="Rhea" id="RHEA:79411"/>
        <dbReference type="ChEBI" id="CHEBI:229953"/>
    </reaction>
</comment>
<feature type="transmembrane region" description="Helical" evidence="25">
    <location>
        <begin position="173"/>
        <end position="197"/>
    </location>
</feature>
<dbReference type="PATRIC" id="fig|45067.4.peg.1472"/>
<keyword evidence="7" id="KW-0458">Lysosome</keyword>
<dbReference type="InterPro" id="IPR011701">
    <property type="entry name" value="MFS"/>
</dbReference>
<comment type="catalytic activity">
    <reaction evidence="8">
        <text>L-lysyl-L-alanine(out) = L-lysyl-L-alanine(in)</text>
        <dbReference type="Rhea" id="RHEA:79399"/>
        <dbReference type="ChEBI" id="CHEBI:229954"/>
    </reaction>
</comment>
<comment type="catalytic activity">
    <reaction evidence="19">
        <text>L-alanyl-L-lysine(out) = L-alanyl-L-lysine(in)</text>
        <dbReference type="Rhea" id="RHEA:79415"/>
        <dbReference type="ChEBI" id="CHEBI:192470"/>
    </reaction>
</comment>
<keyword evidence="5 25" id="KW-1133">Transmembrane helix</keyword>
<comment type="similarity">
    <text evidence="2">Belongs to the major facilitator superfamily.</text>
</comment>
<keyword evidence="3" id="KW-0813">Transport</keyword>
<feature type="transmembrane region" description="Helical" evidence="25">
    <location>
        <begin position="263"/>
        <end position="284"/>
    </location>
</feature>
<organism evidence="27 28">
    <name type="scientific">Legionella lansingensis</name>
    <dbReference type="NCBI Taxonomy" id="45067"/>
    <lineage>
        <taxon>Bacteria</taxon>
        <taxon>Pseudomonadati</taxon>
        <taxon>Pseudomonadota</taxon>
        <taxon>Gammaproteobacteria</taxon>
        <taxon>Legionellales</taxon>
        <taxon>Legionellaceae</taxon>
        <taxon>Legionella</taxon>
    </lineage>
</organism>
<feature type="transmembrane region" description="Helical" evidence="25">
    <location>
        <begin position="116"/>
        <end position="139"/>
    </location>
</feature>
<evidence type="ECO:0000256" key="17">
    <source>
        <dbReference type="ARBA" id="ARBA00044903"/>
    </source>
</evidence>
<dbReference type="EMBL" id="LNYI01000028">
    <property type="protein sequence ID" value="KTD22143.1"/>
    <property type="molecule type" value="Genomic_DNA"/>
</dbReference>
<dbReference type="eggNOG" id="COG2271">
    <property type="taxonomic scope" value="Bacteria"/>
</dbReference>
<dbReference type="GO" id="GO:0005765">
    <property type="term" value="C:lysosomal membrane"/>
    <property type="evidence" value="ECO:0007669"/>
    <property type="project" value="UniProtKB-SubCell"/>
</dbReference>
<keyword evidence="6 25" id="KW-0472">Membrane</keyword>
<comment type="subunit">
    <text evidence="24">Homodimer. Interacts with lysosomal protein GLMP (via lumenal domain); the interaction starts while both proteins are still in the endoplasmic reticulum and is required for stabilization of MFSD1 in lysosomes but has no direct effect on its targeting to lysosomes or transporter activity.</text>
</comment>
<evidence type="ECO:0000313" key="27">
    <source>
        <dbReference type="EMBL" id="KTD22143.1"/>
    </source>
</evidence>
<name>A0A0W0VQ81_9GAMM</name>
<comment type="caution">
    <text evidence="27">The sequence shown here is derived from an EMBL/GenBank/DDBJ whole genome shotgun (WGS) entry which is preliminary data.</text>
</comment>
<evidence type="ECO:0000256" key="11">
    <source>
        <dbReference type="ARBA" id="ARBA00044884"/>
    </source>
</evidence>
<protein>
    <recommendedName>
        <fullName evidence="21">Lysosomal dipeptide transporter MFSD1</fullName>
    </recommendedName>
    <alternativeName>
        <fullName evidence="22">Major facilitator superfamily domain-containing protein 1</fullName>
    </alternativeName>
</protein>
<dbReference type="GO" id="GO:0022857">
    <property type="term" value="F:transmembrane transporter activity"/>
    <property type="evidence" value="ECO:0007669"/>
    <property type="project" value="InterPro"/>
</dbReference>
<comment type="subcellular location">
    <subcellularLocation>
        <location evidence="1">Lysosome membrane</location>
        <topology evidence="1">Multi-pass membrane protein</topology>
    </subcellularLocation>
</comment>
<dbReference type="PANTHER" id="PTHR23512:SF3">
    <property type="entry name" value="MAJOR FACILITATOR SUPERFAMILY DOMAIN-CONTAINING PROTEIN 1"/>
    <property type="match status" value="1"/>
</dbReference>
<comment type="catalytic activity">
    <reaction evidence="17">
        <text>L-arginyl-glycine(out) = L-arginyl-glycine(in)</text>
        <dbReference type="Rhea" id="RHEA:79391"/>
        <dbReference type="ChEBI" id="CHEBI:229955"/>
    </reaction>
</comment>
<evidence type="ECO:0000256" key="22">
    <source>
        <dbReference type="ARBA" id="ARBA00045018"/>
    </source>
</evidence>
<evidence type="ECO:0000256" key="15">
    <source>
        <dbReference type="ARBA" id="ARBA00044899"/>
    </source>
</evidence>
<dbReference type="Proteomes" id="UP000054869">
    <property type="component" value="Unassembled WGS sequence"/>
</dbReference>